<evidence type="ECO:0000313" key="1">
    <source>
        <dbReference type="EMBL" id="KOF95054.1"/>
    </source>
</evidence>
<organism evidence="1">
    <name type="scientific">Octopus bimaculoides</name>
    <name type="common">California two-spotted octopus</name>
    <dbReference type="NCBI Taxonomy" id="37653"/>
    <lineage>
        <taxon>Eukaryota</taxon>
        <taxon>Metazoa</taxon>
        <taxon>Spiralia</taxon>
        <taxon>Lophotrochozoa</taxon>
        <taxon>Mollusca</taxon>
        <taxon>Cephalopoda</taxon>
        <taxon>Coleoidea</taxon>
        <taxon>Octopodiformes</taxon>
        <taxon>Octopoda</taxon>
        <taxon>Incirrata</taxon>
        <taxon>Octopodidae</taxon>
        <taxon>Octopus</taxon>
    </lineage>
</organism>
<proteinExistence type="predicted"/>
<name>A0A0L8I0U3_OCTBM</name>
<dbReference type="AlphaFoldDB" id="A0A0L8I0U3"/>
<dbReference type="EMBL" id="KQ416813">
    <property type="protein sequence ID" value="KOF95054.1"/>
    <property type="molecule type" value="Genomic_DNA"/>
</dbReference>
<reference evidence="1" key="1">
    <citation type="submission" date="2015-07" db="EMBL/GenBank/DDBJ databases">
        <title>MeaNS - Measles Nucleotide Surveillance Program.</title>
        <authorList>
            <person name="Tran T."/>
            <person name="Druce J."/>
        </authorList>
    </citation>
    <scope>NUCLEOTIDE SEQUENCE</scope>
    <source>
        <strain evidence="1">UCB-OBI-ISO-001</strain>
        <tissue evidence="1">Gonad</tissue>
    </source>
</reference>
<sequence length="50" mass="5826">MRMKNKQKCVARNFGILKFCLVVPDEKKKITRIMEIAVIPLHFQHKEGTG</sequence>
<protein>
    <submittedName>
        <fullName evidence="1">Uncharacterized protein</fullName>
    </submittedName>
</protein>
<accession>A0A0L8I0U3</accession>
<gene>
    <name evidence="1" type="ORF">OCBIM_22039670mg</name>
</gene>